<dbReference type="PANTHER" id="PTHR42727">
    <property type="entry name" value="PHOSPHATE TRANSPORT SYSTEM PERMEASE PROTEIN"/>
    <property type="match status" value="1"/>
</dbReference>
<dbReference type="InterPro" id="IPR011864">
    <property type="entry name" value="Phosphate_PstC"/>
</dbReference>
<feature type="domain" description="ABC transmembrane type-1" evidence="6">
    <location>
        <begin position="78"/>
        <end position="294"/>
    </location>
</feature>
<evidence type="ECO:0000256" key="2">
    <source>
        <dbReference type="ARBA" id="ARBA00022692"/>
    </source>
</evidence>
<evidence type="ECO:0000256" key="1">
    <source>
        <dbReference type="ARBA" id="ARBA00004141"/>
    </source>
</evidence>
<keyword evidence="4 5" id="KW-0472">Membrane</keyword>
<dbReference type="GO" id="GO:0016020">
    <property type="term" value="C:membrane"/>
    <property type="evidence" value="ECO:0007669"/>
    <property type="project" value="UniProtKB-SubCell"/>
</dbReference>
<evidence type="ECO:0000313" key="7">
    <source>
        <dbReference type="EMBL" id="VAV99979.1"/>
    </source>
</evidence>
<accession>A0A3B0S6S7</accession>
<dbReference type="EMBL" id="UOEK01000177">
    <property type="protein sequence ID" value="VAV99979.1"/>
    <property type="molecule type" value="Genomic_DNA"/>
</dbReference>
<feature type="transmembrane region" description="Helical" evidence="5">
    <location>
        <begin position="151"/>
        <end position="173"/>
    </location>
</feature>
<feature type="transmembrane region" description="Helical" evidence="5">
    <location>
        <begin position="272"/>
        <end position="293"/>
    </location>
</feature>
<dbReference type="InterPro" id="IPR035906">
    <property type="entry name" value="MetI-like_sf"/>
</dbReference>
<dbReference type="GO" id="GO:0005315">
    <property type="term" value="F:phosphate transmembrane transporter activity"/>
    <property type="evidence" value="ECO:0007669"/>
    <property type="project" value="InterPro"/>
</dbReference>
<protein>
    <submittedName>
        <fullName evidence="7">Phosphate transport system permease protein PstC (TC 3.A.1.7.1)</fullName>
    </submittedName>
</protein>
<feature type="transmembrane region" description="Helical" evidence="5">
    <location>
        <begin position="202"/>
        <end position="223"/>
    </location>
</feature>
<dbReference type="AlphaFoldDB" id="A0A3B0S6S7"/>
<dbReference type="PANTHER" id="PTHR42727:SF1">
    <property type="entry name" value="PHOSPHATE TRANSPORT SYSTEM PERMEASE"/>
    <property type="match status" value="1"/>
</dbReference>
<evidence type="ECO:0000256" key="5">
    <source>
        <dbReference type="SAM" id="Phobius"/>
    </source>
</evidence>
<comment type="subcellular location">
    <subcellularLocation>
        <location evidence="1">Membrane</location>
        <topology evidence="1">Multi-pass membrane protein</topology>
    </subcellularLocation>
</comment>
<dbReference type="PROSITE" id="PS50928">
    <property type="entry name" value="ABC_TM1"/>
    <property type="match status" value="1"/>
</dbReference>
<organism evidence="7">
    <name type="scientific">hydrothermal vent metagenome</name>
    <dbReference type="NCBI Taxonomy" id="652676"/>
    <lineage>
        <taxon>unclassified sequences</taxon>
        <taxon>metagenomes</taxon>
        <taxon>ecological metagenomes</taxon>
    </lineage>
</organism>
<name>A0A3B0S6S7_9ZZZZ</name>
<dbReference type="SUPFAM" id="SSF161098">
    <property type="entry name" value="MetI-like"/>
    <property type="match status" value="1"/>
</dbReference>
<evidence type="ECO:0000259" key="6">
    <source>
        <dbReference type="PROSITE" id="PS50928"/>
    </source>
</evidence>
<dbReference type="Pfam" id="PF00528">
    <property type="entry name" value="BPD_transp_1"/>
    <property type="match status" value="1"/>
</dbReference>
<keyword evidence="3 5" id="KW-1133">Transmembrane helix</keyword>
<dbReference type="Gene3D" id="1.10.3720.10">
    <property type="entry name" value="MetI-like"/>
    <property type="match status" value="1"/>
</dbReference>
<dbReference type="CDD" id="cd06261">
    <property type="entry name" value="TM_PBP2"/>
    <property type="match status" value="1"/>
</dbReference>
<sequence length="305" mass="32234">MEGMDLTGSPKRHRRERRVRRLLIATAAVSLAVSIAIITTLLRESATFVSGLDFGDGNPLWTLGWFPRRGLFDLLTIVGATVLITLLAMVVAAPLGLGTATYLSEFARPRARSVLKPIIEILAGIPSVVIGFFALVWISPNIVQRFTDASVFSMAAAGIGVGVLTIPIIASVAEDAMRAVPKHLREAAFGLGARRSTTVRRVVYPAAASGIVAAMILGISRAIGETMVVFMAAGAVGGSLRSFNVLGPGQTMTAAIASLATGSDQVVGEGTAFQSLFAVALLLFLMTLVLNIASDRLVRRVQERY</sequence>
<dbReference type="InterPro" id="IPR000515">
    <property type="entry name" value="MetI-like"/>
</dbReference>
<proteinExistence type="predicted"/>
<feature type="transmembrane region" description="Helical" evidence="5">
    <location>
        <begin position="74"/>
        <end position="97"/>
    </location>
</feature>
<feature type="transmembrane region" description="Helical" evidence="5">
    <location>
        <begin position="21"/>
        <end position="42"/>
    </location>
</feature>
<dbReference type="GO" id="GO:0006817">
    <property type="term" value="P:phosphate ion transport"/>
    <property type="evidence" value="ECO:0007669"/>
    <property type="project" value="InterPro"/>
</dbReference>
<keyword evidence="2 5" id="KW-0812">Transmembrane</keyword>
<feature type="transmembrane region" description="Helical" evidence="5">
    <location>
        <begin position="118"/>
        <end position="139"/>
    </location>
</feature>
<evidence type="ECO:0000256" key="3">
    <source>
        <dbReference type="ARBA" id="ARBA00022989"/>
    </source>
</evidence>
<gene>
    <name evidence="7" type="ORF">MNBD_ACTINO02-2070</name>
</gene>
<dbReference type="NCBIfam" id="TIGR02138">
    <property type="entry name" value="phosphate_pstC"/>
    <property type="match status" value="1"/>
</dbReference>
<evidence type="ECO:0000256" key="4">
    <source>
        <dbReference type="ARBA" id="ARBA00023136"/>
    </source>
</evidence>
<reference evidence="7" key="1">
    <citation type="submission" date="2018-06" db="EMBL/GenBank/DDBJ databases">
        <authorList>
            <person name="Zhirakovskaya E."/>
        </authorList>
    </citation>
    <scope>NUCLEOTIDE SEQUENCE</scope>
</reference>